<evidence type="ECO:0000313" key="2">
    <source>
        <dbReference type="EMBL" id="EPQ64928.1"/>
    </source>
</evidence>
<proteinExistence type="predicted"/>
<feature type="compositionally biased region" description="Basic and acidic residues" evidence="1">
    <location>
        <begin position="36"/>
        <end position="46"/>
    </location>
</feature>
<reference evidence="3" key="3">
    <citation type="submission" date="2018-07" db="EMBL/GenBank/DDBJ databases">
        <authorList>
            <person name="Quirk P.G."/>
            <person name="Krulwich T.A."/>
        </authorList>
    </citation>
    <scope>NUCLEOTIDE SEQUENCE</scope>
    <source>
        <strain evidence="3">96224</strain>
    </source>
</reference>
<evidence type="ECO:0000313" key="4">
    <source>
        <dbReference type="Proteomes" id="UP000053110"/>
    </source>
</evidence>
<protein>
    <submittedName>
        <fullName evidence="3">Bgt-3570</fullName>
    </submittedName>
</protein>
<reference evidence="2" key="2">
    <citation type="submission" date="2013-01" db="EMBL/GenBank/DDBJ databases">
        <title>The wheat powdery mildew genome reveals unique evolution of an obligate biotroph.</title>
        <authorList>
            <person name="Oberhaensli S."/>
            <person name="Wicker T."/>
            <person name="Keller B."/>
        </authorList>
    </citation>
    <scope>NUCLEOTIDE SEQUENCE</scope>
    <source>
        <strain evidence="2">96224</strain>
    </source>
</reference>
<feature type="compositionally biased region" description="Basic and acidic residues" evidence="1">
    <location>
        <begin position="111"/>
        <end position="127"/>
    </location>
</feature>
<dbReference type="PANTHER" id="PTHR42090">
    <property type="match status" value="1"/>
</dbReference>
<reference evidence="4" key="1">
    <citation type="journal article" date="2013" name="Nat. Genet.">
        <title>The wheat powdery mildew genome shows the unique evolution of an obligate biotroph.</title>
        <authorList>
            <person name="Wicker T."/>
            <person name="Oberhaensli S."/>
            <person name="Parlange F."/>
            <person name="Buchmann J.P."/>
            <person name="Shatalina M."/>
            <person name="Roffler S."/>
            <person name="Ben-David R."/>
            <person name="Dolezel J."/>
            <person name="Simkova H."/>
            <person name="Schulze-Lefert P."/>
            <person name="Spanu P.D."/>
            <person name="Bruggmann R."/>
            <person name="Amselem J."/>
            <person name="Quesneville H."/>
            <person name="Ver Loren van Themaat E."/>
            <person name="Paape T."/>
            <person name="Shimizu K.K."/>
            <person name="Keller B."/>
        </authorList>
    </citation>
    <scope>NUCLEOTIDE SEQUENCE [LARGE SCALE GENOMIC DNA]</scope>
    <source>
        <strain evidence="4">96224</strain>
    </source>
</reference>
<dbReference type="AlphaFoldDB" id="A0A061HHY6"/>
<feature type="compositionally biased region" description="Polar residues" evidence="1">
    <location>
        <begin position="91"/>
        <end position="110"/>
    </location>
</feature>
<dbReference type="Proteomes" id="UP000053110">
    <property type="component" value="Unassembled WGS sequence"/>
</dbReference>
<feature type="region of interest" description="Disordered" evidence="1">
    <location>
        <begin position="29"/>
        <end position="127"/>
    </location>
</feature>
<accession>A0A061HHY6</accession>
<dbReference type="OrthoDB" id="4220319at2759"/>
<dbReference type="PANTHER" id="PTHR42090:SF1">
    <property type="match status" value="1"/>
</dbReference>
<dbReference type="EMBL" id="UIGY01000074">
    <property type="protein sequence ID" value="SUZ10142.1"/>
    <property type="molecule type" value="Genomic_DNA"/>
</dbReference>
<gene>
    <name evidence="2" type="ORF">BGT96224_3570</name>
    <name evidence="3" type="ORF">BGT96224V2_LOCUS3314</name>
</gene>
<dbReference type="EMBL" id="KE375047">
    <property type="protein sequence ID" value="EPQ64928.1"/>
    <property type="molecule type" value="Genomic_DNA"/>
</dbReference>
<feature type="compositionally biased region" description="Polar residues" evidence="1">
    <location>
        <begin position="51"/>
        <end position="65"/>
    </location>
</feature>
<name>A0A061HHY6_BLUGR</name>
<sequence>MPRFSPVGPRLSSSRGPKISINTIRLISNSTCYRIPRKDTQDRESMDTAPTEYSKSGTDTTSAQQEKAAFDPTVTSPEKEEEIAGRGNEGNPLNVSPANRGVSESPSSQEKPVEGKKETGQEGCKLK</sequence>
<evidence type="ECO:0000256" key="1">
    <source>
        <dbReference type="SAM" id="MobiDB-lite"/>
    </source>
</evidence>
<feature type="non-terminal residue" evidence="3">
    <location>
        <position position="127"/>
    </location>
</feature>
<evidence type="ECO:0000313" key="3">
    <source>
        <dbReference type="EMBL" id="SUZ10142.1"/>
    </source>
</evidence>
<organism evidence="3">
    <name type="scientific">Blumeria graminis f. sp. tritici 96224</name>
    <dbReference type="NCBI Taxonomy" id="1268274"/>
    <lineage>
        <taxon>Eukaryota</taxon>
        <taxon>Fungi</taxon>
        <taxon>Dikarya</taxon>
        <taxon>Ascomycota</taxon>
        <taxon>Pezizomycotina</taxon>
        <taxon>Leotiomycetes</taxon>
        <taxon>Erysiphales</taxon>
        <taxon>Erysiphaceae</taxon>
        <taxon>Blumeria</taxon>
    </lineage>
</organism>
<dbReference type="HOGENOM" id="CLU_1970163_0_0_1"/>